<dbReference type="InterPro" id="IPR013087">
    <property type="entry name" value="Znf_C2H2_type"/>
</dbReference>
<keyword evidence="4" id="KW-1185">Reference proteome</keyword>
<dbReference type="WBParaSite" id="HNAJ_0000747401-mRNA-1">
    <property type="protein sequence ID" value="HNAJ_0000747401-mRNA-1"/>
    <property type="gene ID" value="HNAJ_0000747401"/>
</dbReference>
<evidence type="ECO:0000313" key="4">
    <source>
        <dbReference type="Proteomes" id="UP000278807"/>
    </source>
</evidence>
<proteinExistence type="predicted"/>
<reference evidence="5" key="1">
    <citation type="submission" date="2017-02" db="UniProtKB">
        <authorList>
            <consortium name="WormBaseParasite"/>
        </authorList>
    </citation>
    <scope>IDENTIFICATION</scope>
</reference>
<evidence type="ECO:0000313" key="5">
    <source>
        <dbReference type="WBParaSite" id="HNAJ_0000747401-mRNA-1"/>
    </source>
</evidence>
<evidence type="ECO:0000313" key="3">
    <source>
        <dbReference type="EMBL" id="VDO03330.1"/>
    </source>
</evidence>
<accession>A0A0R3TK20</accession>
<name>A0A0R3TK20_RODNA</name>
<dbReference type="OrthoDB" id="6282130at2759"/>
<dbReference type="Proteomes" id="UP000278807">
    <property type="component" value="Unassembled WGS sequence"/>
</dbReference>
<protein>
    <submittedName>
        <fullName evidence="5">C2H2-type domain-containing protein</fullName>
    </submittedName>
</protein>
<reference evidence="3 4" key="2">
    <citation type="submission" date="2018-11" db="EMBL/GenBank/DDBJ databases">
        <authorList>
            <consortium name="Pathogen Informatics"/>
        </authorList>
    </citation>
    <scope>NUCLEOTIDE SEQUENCE [LARGE SCALE GENOMIC DNA]</scope>
</reference>
<dbReference type="PROSITE" id="PS00028">
    <property type="entry name" value="ZINC_FINGER_C2H2_1"/>
    <property type="match status" value="1"/>
</dbReference>
<feature type="region of interest" description="Disordered" evidence="1">
    <location>
        <begin position="65"/>
        <end position="85"/>
    </location>
</feature>
<dbReference type="AlphaFoldDB" id="A0A0R3TK20"/>
<dbReference type="STRING" id="102285.A0A0R3TK20"/>
<organism evidence="5">
    <name type="scientific">Rodentolepis nana</name>
    <name type="common">Dwarf tapeworm</name>
    <name type="synonym">Hymenolepis nana</name>
    <dbReference type="NCBI Taxonomy" id="102285"/>
    <lineage>
        <taxon>Eukaryota</taxon>
        <taxon>Metazoa</taxon>
        <taxon>Spiralia</taxon>
        <taxon>Lophotrochozoa</taxon>
        <taxon>Platyhelminthes</taxon>
        <taxon>Cestoda</taxon>
        <taxon>Eucestoda</taxon>
        <taxon>Cyclophyllidea</taxon>
        <taxon>Hymenolepididae</taxon>
        <taxon>Rodentolepis</taxon>
    </lineage>
</organism>
<dbReference type="EMBL" id="UZAE01012060">
    <property type="protein sequence ID" value="VDO03330.1"/>
    <property type="molecule type" value="Genomic_DNA"/>
</dbReference>
<feature type="domain" description="C2H2-type" evidence="2">
    <location>
        <begin position="101"/>
        <end position="122"/>
    </location>
</feature>
<sequence>MSKVASLPATERQVLLNKIKKSVDQTEAICSESSCNGEESNQPKIIQVNVLYEVSFNYLLQSTTDTPPIRTSQRKLPLNSQRRRPITSNNIPTKPLLALACPVCELKFSNWTIFSNHLHTGHSQSTISSVCRRCHGIFRNHALLLAHECFKWGRNNLPCSTVYSSIEDSPILKDFGFPSEGIYFERRCGLCLTSDVVYSNFEQYER</sequence>
<evidence type="ECO:0000256" key="1">
    <source>
        <dbReference type="SAM" id="MobiDB-lite"/>
    </source>
</evidence>
<evidence type="ECO:0000259" key="2">
    <source>
        <dbReference type="PROSITE" id="PS00028"/>
    </source>
</evidence>
<gene>
    <name evidence="3" type="ORF">HNAJ_LOCUS7470</name>
</gene>